<comment type="caution">
    <text evidence="7">The sequence shown here is derived from an EMBL/GenBank/DDBJ whole genome shotgun (WGS) entry which is preliminary data.</text>
</comment>
<accession>A0A1F7TKE9</accession>
<evidence type="ECO:0000256" key="1">
    <source>
        <dbReference type="ARBA" id="ARBA00022603"/>
    </source>
</evidence>
<dbReference type="EMBL" id="MGDT01000007">
    <property type="protein sequence ID" value="OGL66442.1"/>
    <property type="molecule type" value="Genomic_DNA"/>
</dbReference>
<evidence type="ECO:0000256" key="2">
    <source>
        <dbReference type="ARBA" id="ARBA00022679"/>
    </source>
</evidence>
<dbReference type="STRING" id="1802385.A2856_01995"/>
<evidence type="ECO:0000313" key="7">
    <source>
        <dbReference type="EMBL" id="OGL66442.1"/>
    </source>
</evidence>
<organism evidence="7 8">
    <name type="scientific">Candidatus Uhrbacteria bacterium RIFCSPHIGHO2_01_FULL_63_20</name>
    <dbReference type="NCBI Taxonomy" id="1802385"/>
    <lineage>
        <taxon>Bacteria</taxon>
        <taxon>Candidatus Uhriibacteriota</taxon>
    </lineage>
</organism>
<evidence type="ECO:0000256" key="3">
    <source>
        <dbReference type="ARBA" id="ARBA00022691"/>
    </source>
</evidence>
<gene>
    <name evidence="7" type="ORF">A2856_01995</name>
</gene>
<dbReference type="CDD" id="cd02440">
    <property type="entry name" value="AdoMet_MTases"/>
    <property type="match status" value="1"/>
</dbReference>
<evidence type="ECO:0000256" key="5">
    <source>
        <dbReference type="PROSITE-ProRule" id="PRU01023"/>
    </source>
</evidence>
<dbReference type="AlphaFoldDB" id="A0A1F7TKE9"/>
<dbReference type="Pfam" id="PF22458">
    <property type="entry name" value="RsmF-B_ferredox"/>
    <property type="match status" value="1"/>
</dbReference>
<evidence type="ECO:0000256" key="4">
    <source>
        <dbReference type="ARBA" id="ARBA00022884"/>
    </source>
</evidence>
<proteinExistence type="inferred from homology"/>
<feature type="active site" description="Nucleophile" evidence="5">
    <location>
        <position position="239"/>
    </location>
</feature>
<keyword evidence="1 5" id="KW-0489">Methyltransferase</keyword>
<name>A0A1F7TKE9_9BACT</name>
<evidence type="ECO:0000313" key="8">
    <source>
        <dbReference type="Proteomes" id="UP000177885"/>
    </source>
</evidence>
<dbReference type="InterPro" id="IPR001678">
    <property type="entry name" value="MeTrfase_RsmB-F_NOP2_dom"/>
</dbReference>
<protein>
    <recommendedName>
        <fullName evidence="6">SAM-dependent MTase RsmB/NOP-type domain-containing protein</fullName>
    </recommendedName>
</protein>
<feature type="binding site" evidence="5">
    <location>
        <position position="140"/>
    </location>
    <ligand>
        <name>S-adenosyl-L-methionine</name>
        <dbReference type="ChEBI" id="CHEBI:59789"/>
    </ligand>
</feature>
<dbReference type="PANTHER" id="PTHR22807:SF61">
    <property type="entry name" value="NOL1_NOP2_SUN FAMILY PROTEIN _ ANTITERMINATION NUSB DOMAIN-CONTAINING PROTEIN"/>
    <property type="match status" value="1"/>
</dbReference>
<dbReference type="PROSITE" id="PS51686">
    <property type="entry name" value="SAM_MT_RSMB_NOP"/>
    <property type="match status" value="1"/>
</dbReference>
<dbReference type="InterPro" id="IPR029063">
    <property type="entry name" value="SAM-dependent_MTases_sf"/>
</dbReference>
<keyword evidence="4 5" id="KW-0694">RNA-binding</keyword>
<sequence>MSKLPKPFVERLENQFGKPAADAISAAFKEQRRPTLRVNALKASDEEVMGLMREDGIQFERIRGIPHAMAVKNRSSSELLESYLAQQGSIYLQGIASMLAPLALDPRPGETVLDLCAAPGSKTTQMAAMMEGKGRIVAVEEDEVRFQKLQNTAWMQGAKMVTPRQADGTLVHHEEPEAYDRVLLDAPCSAEGRISLRDARSYSFWSPKNIAIHAKLQRRLLRSAARTLKPGGTLVYSTCTLAPEENEGMMKWFLGEFPEFAPVEFDLPVSSVRRPGKGMIIALPTKEHEGAFIAKLQKRR</sequence>
<dbReference type="InterPro" id="IPR054728">
    <property type="entry name" value="RsmB-like_ferredoxin"/>
</dbReference>
<evidence type="ECO:0000259" key="6">
    <source>
        <dbReference type="PROSITE" id="PS51686"/>
    </source>
</evidence>
<dbReference type="PRINTS" id="PR02008">
    <property type="entry name" value="RCMTFAMILY"/>
</dbReference>
<dbReference type="SUPFAM" id="SSF53335">
    <property type="entry name" value="S-adenosyl-L-methionine-dependent methyltransferases"/>
    <property type="match status" value="1"/>
</dbReference>
<keyword evidence="3 5" id="KW-0949">S-adenosyl-L-methionine</keyword>
<feature type="binding site" evidence="5">
    <location>
        <position position="185"/>
    </location>
    <ligand>
        <name>S-adenosyl-L-methionine</name>
        <dbReference type="ChEBI" id="CHEBI:59789"/>
    </ligand>
</feature>
<feature type="binding site" evidence="5">
    <location>
        <begin position="116"/>
        <end position="122"/>
    </location>
    <ligand>
        <name>S-adenosyl-L-methionine</name>
        <dbReference type="ChEBI" id="CHEBI:59789"/>
    </ligand>
</feature>
<dbReference type="GO" id="GO:0001510">
    <property type="term" value="P:RNA methylation"/>
    <property type="evidence" value="ECO:0007669"/>
    <property type="project" value="InterPro"/>
</dbReference>
<dbReference type="PANTHER" id="PTHR22807">
    <property type="entry name" value="NOP2 YEAST -RELATED NOL1/NOP2/FMU SUN DOMAIN-CONTAINING"/>
    <property type="match status" value="1"/>
</dbReference>
<dbReference type="Pfam" id="PF01189">
    <property type="entry name" value="Methyltr_RsmB-F"/>
    <property type="match status" value="1"/>
</dbReference>
<feature type="binding site" evidence="5">
    <location>
        <position position="167"/>
    </location>
    <ligand>
        <name>S-adenosyl-L-methionine</name>
        <dbReference type="ChEBI" id="CHEBI:59789"/>
    </ligand>
</feature>
<dbReference type="Proteomes" id="UP000177885">
    <property type="component" value="Unassembled WGS sequence"/>
</dbReference>
<dbReference type="Gene3D" id="3.40.50.150">
    <property type="entry name" value="Vaccinia Virus protein VP39"/>
    <property type="match status" value="1"/>
</dbReference>
<dbReference type="GO" id="GO:0008173">
    <property type="term" value="F:RNA methyltransferase activity"/>
    <property type="evidence" value="ECO:0007669"/>
    <property type="project" value="InterPro"/>
</dbReference>
<reference evidence="7 8" key="1">
    <citation type="journal article" date="2016" name="Nat. Commun.">
        <title>Thousands of microbial genomes shed light on interconnected biogeochemical processes in an aquifer system.</title>
        <authorList>
            <person name="Anantharaman K."/>
            <person name="Brown C.T."/>
            <person name="Hug L.A."/>
            <person name="Sharon I."/>
            <person name="Castelle C.J."/>
            <person name="Probst A.J."/>
            <person name="Thomas B.C."/>
            <person name="Singh A."/>
            <person name="Wilkins M.J."/>
            <person name="Karaoz U."/>
            <person name="Brodie E.L."/>
            <person name="Williams K.H."/>
            <person name="Hubbard S.S."/>
            <person name="Banfield J.F."/>
        </authorList>
    </citation>
    <scope>NUCLEOTIDE SEQUENCE [LARGE SCALE GENOMIC DNA]</scope>
</reference>
<comment type="similarity">
    <text evidence="5">Belongs to the class I-like SAM-binding methyltransferase superfamily. RsmB/NOP family.</text>
</comment>
<keyword evidence="2 5" id="KW-0808">Transferase</keyword>
<dbReference type="InterPro" id="IPR049560">
    <property type="entry name" value="MeTrfase_RsmB-F_NOP2_cat"/>
</dbReference>
<feature type="domain" description="SAM-dependent MTase RsmB/NOP-type" evidence="6">
    <location>
        <begin position="24"/>
        <end position="299"/>
    </location>
</feature>
<dbReference type="InterPro" id="IPR023267">
    <property type="entry name" value="RCMT"/>
</dbReference>
<dbReference type="GO" id="GO:0003723">
    <property type="term" value="F:RNA binding"/>
    <property type="evidence" value="ECO:0007669"/>
    <property type="project" value="UniProtKB-UniRule"/>
</dbReference>